<comment type="caution">
    <text evidence="1">The sequence shown here is derived from an EMBL/GenBank/DDBJ whole genome shotgun (WGS) entry which is preliminary data.</text>
</comment>
<proteinExistence type="predicted"/>
<organism evidence="1 2">
    <name type="scientific">Pelagomonas calceolata</name>
    <dbReference type="NCBI Taxonomy" id="35677"/>
    <lineage>
        <taxon>Eukaryota</taxon>
        <taxon>Sar</taxon>
        <taxon>Stramenopiles</taxon>
        <taxon>Ochrophyta</taxon>
        <taxon>Pelagophyceae</taxon>
        <taxon>Pelagomonadales</taxon>
        <taxon>Pelagomonadaceae</taxon>
        <taxon>Pelagomonas</taxon>
    </lineage>
</organism>
<gene>
    <name evidence="1" type="ORF">PECAL_6P09310</name>
</gene>
<accession>A0A8J2T1I9</accession>
<dbReference type="EMBL" id="CAKKNE010000006">
    <property type="protein sequence ID" value="CAH0379315.1"/>
    <property type="molecule type" value="Genomic_DNA"/>
</dbReference>
<protein>
    <submittedName>
        <fullName evidence="1">Uncharacterized protein</fullName>
    </submittedName>
</protein>
<sequence length="538" mass="61993">MEIFDSSLLRINLDLEDKKKAILLLADAIEQETLNCRAEVEKLEALCEAHMRTAGEQKQFELTKGLLKVDALLLVKKQLSAECTRIVLGININEDSICRALAAVLHKNDVRLEACRIKWNQNISCRRREYVRAQTASIRQVTVIGLEPEVQRLIQKQKRDIIAQRTAQDLAWSAIRTKLSGKLFDQQVALRETMSRVHAQRDFNENIRIGQSITALQCEFQHRCTITSRAQSGRIEKLQAELQKKLHLDSAKFQRMHQNLCVTKRDRLRTRRDQLACVRDTVYQLQCFGSRIVAEARNSDHAVWIQATISHVNTISKESFSVRTEEVLRRRDTTIGNIIHHDQALTHTWELGIMHAADAYETSCKDYHCAIIARLQIQRTNWIKQTKILIREIQSLNQEVCALKAIGDKTKNRWHDMEMALAKPSYEAGSHAYKLLCTQTSRQQTHAQELYLLDDKCAAAELPIKAITTNIRRLVATYDFLQGQHHEFHQRALISKNKAVQCHLRDNANRLVRIVDKIGLETVRHNHLTKMLASYTRS</sequence>
<evidence type="ECO:0000313" key="2">
    <source>
        <dbReference type="Proteomes" id="UP000789595"/>
    </source>
</evidence>
<dbReference type="OrthoDB" id="198982at2759"/>
<keyword evidence="2" id="KW-1185">Reference proteome</keyword>
<dbReference type="Proteomes" id="UP000789595">
    <property type="component" value="Unassembled WGS sequence"/>
</dbReference>
<reference evidence="1" key="1">
    <citation type="submission" date="2021-11" db="EMBL/GenBank/DDBJ databases">
        <authorList>
            <consortium name="Genoscope - CEA"/>
            <person name="William W."/>
        </authorList>
    </citation>
    <scope>NUCLEOTIDE SEQUENCE</scope>
</reference>
<evidence type="ECO:0000313" key="1">
    <source>
        <dbReference type="EMBL" id="CAH0379315.1"/>
    </source>
</evidence>
<dbReference type="AlphaFoldDB" id="A0A8J2T1I9"/>
<name>A0A8J2T1I9_9STRA</name>